<dbReference type="Proteomes" id="UP001526201">
    <property type="component" value="Unassembled WGS sequence"/>
</dbReference>
<dbReference type="Gene3D" id="3.40.1000.70">
    <property type="entry name" value="PknH-like extracellular domain"/>
    <property type="match status" value="1"/>
</dbReference>
<proteinExistence type="predicted"/>
<dbReference type="InterPro" id="IPR038232">
    <property type="entry name" value="PknH-like_Extracell_sf"/>
</dbReference>
<feature type="domain" description="PknH-like extracellular" evidence="1">
    <location>
        <begin position="50"/>
        <end position="231"/>
    </location>
</feature>
<keyword evidence="3" id="KW-1185">Reference proteome</keyword>
<dbReference type="EMBL" id="JACKTY010000014">
    <property type="protein sequence ID" value="MCV7225515.1"/>
    <property type="molecule type" value="Genomic_DNA"/>
</dbReference>
<dbReference type="RefSeq" id="WP_264066285.1">
    <property type="nucleotide sequence ID" value="NZ_JACKTY010000014.1"/>
</dbReference>
<dbReference type="Pfam" id="PF14032">
    <property type="entry name" value="PknH_C"/>
    <property type="match status" value="1"/>
</dbReference>
<comment type="caution">
    <text evidence="2">The sequence shown here is derived from an EMBL/GenBank/DDBJ whole genome shotgun (WGS) entry which is preliminary data.</text>
</comment>
<organism evidence="2 3">
    <name type="scientific">Mycolicibacterium komossense</name>
    <dbReference type="NCBI Taxonomy" id="1779"/>
    <lineage>
        <taxon>Bacteria</taxon>
        <taxon>Bacillati</taxon>
        <taxon>Actinomycetota</taxon>
        <taxon>Actinomycetes</taxon>
        <taxon>Mycobacteriales</taxon>
        <taxon>Mycobacteriaceae</taxon>
        <taxon>Mycolicibacterium</taxon>
    </lineage>
</organism>
<protein>
    <submittedName>
        <fullName evidence="2">Sensor domain-containing protein</fullName>
    </submittedName>
</protein>
<evidence type="ECO:0000313" key="3">
    <source>
        <dbReference type="Proteomes" id="UP001526201"/>
    </source>
</evidence>
<evidence type="ECO:0000313" key="2">
    <source>
        <dbReference type="EMBL" id="MCV7225515.1"/>
    </source>
</evidence>
<name>A0ABT3C7U6_9MYCO</name>
<sequence>MPASPASRLACGLGAVALIATGCVQTTAGTAMPADTAGPNSPTKSGQSGAGIERILLGADAINAIMGSKDIELMDSANDMADHSADISDPKCVGALYNAEDSVYAGTGWKDVADQVLTEPEDDSAHWVEQTVVEFPSATAAKAFVDSSFTQWTYCIGKSVMVNDGEYEYHWQFEGISSVDGTISQTTRQSDSDGWSCQHALGAVDSFVLEASACGISLQEEAVDIVHALAANAR</sequence>
<gene>
    <name evidence="2" type="ORF">H7J73_05635</name>
</gene>
<accession>A0ABT3C7U6</accession>
<reference evidence="2 3" key="1">
    <citation type="journal article" date="2022" name="BMC Genomics">
        <title>Comparative genome analysis of mycobacteria focusing on tRNA and non-coding RNA.</title>
        <authorList>
            <person name="Behra P.R.K."/>
            <person name="Pettersson B.M.F."/>
            <person name="Ramesh M."/>
            <person name="Das S."/>
            <person name="Dasgupta S."/>
            <person name="Kirsebom L.A."/>
        </authorList>
    </citation>
    <scope>NUCLEOTIDE SEQUENCE [LARGE SCALE GENOMIC DNA]</scope>
    <source>
        <strain evidence="2 3">DSM 44078</strain>
    </source>
</reference>
<dbReference type="InterPro" id="IPR026954">
    <property type="entry name" value="PknH-like_Extracell"/>
</dbReference>
<evidence type="ECO:0000259" key="1">
    <source>
        <dbReference type="Pfam" id="PF14032"/>
    </source>
</evidence>